<keyword evidence="1" id="KW-1133">Transmembrane helix</keyword>
<organism evidence="2 3">
    <name type="scientific">Pseudomonas aeruginosa</name>
    <dbReference type="NCBI Taxonomy" id="287"/>
    <lineage>
        <taxon>Bacteria</taxon>
        <taxon>Pseudomonadati</taxon>
        <taxon>Pseudomonadota</taxon>
        <taxon>Gammaproteobacteria</taxon>
        <taxon>Pseudomonadales</taxon>
        <taxon>Pseudomonadaceae</taxon>
        <taxon>Pseudomonas</taxon>
    </lineage>
</organism>
<proteinExistence type="predicted"/>
<dbReference type="Proteomes" id="UP000194857">
    <property type="component" value="Unassembled WGS sequence"/>
</dbReference>
<keyword evidence="1" id="KW-0812">Transmembrane</keyword>
<evidence type="ECO:0000313" key="3">
    <source>
        <dbReference type="Proteomes" id="UP000194857"/>
    </source>
</evidence>
<dbReference type="AlphaFoldDB" id="A0A241XSC9"/>
<gene>
    <name evidence="2" type="ORF">CAZ10_09155</name>
</gene>
<dbReference type="EMBL" id="NFFZ01000004">
    <property type="protein sequence ID" value="OTI63412.1"/>
    <property type="molecule type" value="Genomic_DNA"/>
</dbReference>
<feature type="transmembrane region" description="Helical" evidence="1">
    <location>
        <begin position="121"/>
        <end position="145"/>
    </location>
</feature>
<protein>
    <submittedName>
        <fullName evidence="2">Uncharacterized protein</fullName>
    </submittedName>
</protein>
<name>A0A241XSC9_PSEAI</name>
<comment type="caution">
    <text evidence="2">The sequence shown here is derived from an EMBL/GenBank/DDBJ whole genome shotgun (WGS) entry which is preliminary data.</text>
</comment>
<reference evidence="2 3" key="1">
    <citation type="submission" date="2017-05" db="EMBL/GenBank/DDBJ databases">
        <authorList>
            <person name="Song R."/>
            <person name="Chenine A.L."/>
            <person name="Ruprecht R.M."/>
        </authorList>
    </citation>
    <scope>NUCLEOTIDE SEQUENCE [LARGE SCALE GENOMIC DNA]</scope>
    <source>
        <strain evidence="2 3">S567_C10_BS</strain>
    </source>
</reference>
<dbReference type="RefSeq" id="WP_065085940.1">
    <property type="nucleotide sequence ID" value="NZ_NFFZ01000004.1"/>
</dbReference>
<accession>A0A241XSC9</accession>
<sequence>MEVEIVTQLPQEDCGLQHSIVRFHNGNIDSKRKDKSRFFRREPLIIRNPENGARVLRYAMGNPGTLSIVKKGIAVDYDAVDVLGVRFNREVKLEVRRASSFEIYRWFWQHPDMGIRLSIRLGVMGGVLGVMGFLVGIMGVAPLLLG</sequence>
<keyword evidence="1" id="KW-0472">Membrane</keyword>
<evidence type="ECO:0000313" key="2">
    <source>
        <dbReference type="EMBL" id="OTI63412.1"/>
    </source>
</evidence>
<evidence type="ECO:0000256" key="1">
    <source>
        <dbReference type="SAM" id="Phobius"/>
    </source>
</evidence>